<name>A0A845G716_9BURK</name>
<evidence type="ECO:0000313" key="1">
    <source>
        <dbReference type="EMBL" id="MYM88528.1"/>
    </source>
</evidence>
<accession>A0A845G716</accession>
<proteinExistence type="predicted"/>
<comment type="caution">
    <text evidence="1">The sequence shown here is derived from an EMBL/GenBank/DDBJ whole genome shotgun (WGS) entry which is preliminary data.</text>
</comment>
<gene>
    <name evidence="1" type="ORF">GTP91_15260</name>
</gene>
<sequence length="120" mass="13558">MLTIRDAQRLAFREERFRQLRKWLLPHLRAQFSELLADTSDDALERFIVRAVERARVLGATTSDTVCQLVHLRLVFGAGFESLPWAATILGRTDLNGDDKIAFLSARAEQILPQQPGEPG</sequence>
<dbReference type="RefSeq" id="WP_161097558.1">
    <property type="nucleotide sequence ID" value="NZ_WWCW01000048.1"/>
</dbReference>
<reference evidence="1 2" key="1">
    <citation type="submission" date="2020-01" db="EMBL/GenBank/DDBJ databases">
        <title>Novel species isolated from a subtropical stream in China.</title>
        <authorList>
            <person name="Lu H."/>
        </authorList>
    </citation>
    <scope>NUCLEOTIDE SEQUENCE [LARGE SCALE GENOMIC DNA]</scope>
    <source>
        <strain evidence="1 2">FT82W</strain>
    </source>
</reference>
<protein>
    <submittedName>
        <fullName evidence="1">Uncharacterized protein</fullName>
    </submittedName>
</protein>
<organism evidence="1 2">
    <name type="scientific">Duganella vulcania</name>
    <dbReference type="NCBI Taxonomy" id="2692166"/>
    <lineage>
        <taxon>Bacteria</taxon>
        <taxon>Pseudomonadati</taxon>
        <taxon>Pseudomonadota</taxon>
        <taxon>Betaproteobacteria</taxon>
        <taxon>Burkholderiales</taxon>
        <taxon>Oxalobacteraceae</taxon>
        <taxon>Telluria group</taxon>
        <taxon>Duganella</taxon>
    </lineage>
</organism>
<evidence type="ECO:0000313" key="2">
    <source>
        <dbReference type="Proteomes" id="UP000470302"/>
    </source>
</evidence>
<dbReference type="Proteomes" id="UP000470302">
    <property type="component" value="Unassembled WGS sequence"/>
</dbReference>
<dbReference type="EMBL" id="WWCW01000048">
    <property type="protein sequence ID" value="MYM88528.1"/>
    <property type="molecule type" value="Genomic_DNA"/>
</dbReference>
<dbReference type="AlphaFoldDB" id="A0A845G716"/>